<organism evidence="6 7">
    <name type="scientific">Heterodermia speciosa</name>
    <dbReference type="NCBI Taxonomy" id="116794"/>
    <lineage>
        <taxon>Eukaryota</taxon>
        <taxon>Fungi</taxon>
        <taxon>Dikarya</taxon>
        <taxon>Ascomycota</taxon>
        <taxon>Pezizomycotina</taxon>
        <taxon>Lecanoromycetes</taxon>
        <taxon>OSLEUM clade</taxon>
        <taxon>Lecanoromycetidae</taxon>
        <taxon>Caliciales</taxon>
        <taxon>Physciaceae</taxon>
        <taxon>Heterodermia</taxon>
    </lineage>
</organism>
<dbReference type="PANTHER" id="PTHR33365:SF11">
    <property type="entry name" value="TAT PATHWAY SIGNAL SEQUENCE"/>
    <property type="match status" value="1"/>
</dbReference>
<dbReference type="EMBL" id="CAJPDS010000129">
    <property type="protein sequence ID" value="CAF9939325.1"/>
    <property type="molecule type" value="Genomic_DNA"/>
</dbReference>
<keyword evidence="5" id="KW-0472">Membrane</keyword>
<evidence type="ECO:0000256" key="2">
    <source>
        <dbReference type="ARBA" id="ARBA00023002"/>
    </source>
</evidence>
<evidence type="ECO:0000313" key="6">
    <source>
        <dbReference type="EMBL" id="CAF9939325.1"/>
    </source>
</evidence>
<gene>
    <name evidence="6" type="ORF">HETSPECPRED_001551</name>
</gene>
<keyword evidence="5" id="KW-0812">Transmembrane</keyword>
<comment type="pathway">
    <text evidence="1">Mycotoxin biosynthesis.</text>
</comment>
<keyword evidence="7" id="KW-1185">Reference proteome</keyword>
<proteinExistence type="inferred from homology"/>
<evidence type="ECO:0000256" key="1">
    <source>
        <dbReference type="ARBA" id="ARBA00004685"/>
    </source>
</evidence>
<name>A0A8H3J237_9LECA</name>
<evidence type="ECO:0000256" key="3">
    <source>
        <dbReference type="ARBA" id="ARBA00035112"/>
    </source>
</evidence>
<dbReference type="Pfam" id="PF11807">
    <property type="entry name" value="UstYa"/>
    <property type="match status" value="1"/>
</dbReference>
<dbReference type="GO" id="GO:0043386">
    <property type="term" value="P:mycotoxin biosynthetic process"/>
    <property type="evidence" value="ECO:0007669"/>
    <property type="project" value="InterPro"/>
</dbReference>
<protein>
    <submittedName>
        <fullName evidence="6">Uncharacterized protein</fullName>
    </submittedName>
</protein>
<sequence length="250" mass="28133">MGYEKLPTSPSSSTNDSRRTSEETARPEEEHLMGYPKYESSSKSHQSRLLGSCWWLLTVAILLILNIMTLVLLFQSVRRVRSLETPPPKSWLPPEVGIKKVFLYDEEYGQVPSEESNKAWYNLMPNGLGFVKVNNDTAIPDTPGLNQSLPIQRATTGAVHQIHCLIVIRAAYYGAMAGNIDAIDPAHLPHCFDYLRQSIMCASDTTMEWVPAPPNDKGSTGWGYQHSCRDYMAIRQWAIDNKWGTSTGIW</sequence>
<evidence type="ECO:0000313" key="7">
    <source>
        <dbReference type="Proteomes" id="UP000664521"/>
    </source>
</evidence>
<comment type="similarity">
    <text evidence="3">Belongs to the ustYa family.</text>
</comment>
<dbReference type="AlphaFoldDB" id="A0A8H3J237"/>
<dbReference type="GO" id="GO:0016491">
    <property type="term" value="F:oxidoreductase activity"/>
    <property type="evidence" value="ECO:0007669"/>
    <property type="project" value="UniProtKB-KW"/>
</dbReference>
<comment type="caution">
    <text evidence="6">The sequence shown here is derived from an EMBL/GenBank/DDBJ whole genome shotgun (WGS) entry which is preliminary data.</text>
</comment>
<accession>A0A8H3J237</accession>
<feature type="region of interest" description="Disordered" evidence="4">
    <location>
        <begin position="1"/>
        <end position="39"/>
    </location>
</feature>
<dbReference type="InterPro" id="IPR021765">
    <property type="entry name" value="UstYa-like"/>
</dbReference>
<evidence type="ECO:0000256" key="4">
    <source>
        <dbReference type="SAM" id="MobiDB-lite"/>
    </source>
</evidence>
<keyword evidence="5" id="KW-1133">Transmembrane helix</keyword>
<keyword evidence="2" id="KW-0560">Oxidoreductase</keyword>
<feature type="transmembrane region" description="Helical" evidence="5">
    <location>
        <begin position="54"/>
        <end position="74"/>
    </location>
</feature>
<dbReference type="Proteomes" id="UP000664521">
    <property type="component" value="Unassembled WGS sequence"/>
</dbReference>
<reference evidence="6" key="1">
    <citation type="submission" date="2021-03" db="EMBL/GenBank/DDBJ databases">
        <authorList>
            <person name="Tagirdzhanova G."/>
        </authorList>
    </citation>
    <scope>NUCLEOTIDE SEQUENCE</scope>
</reference>
<dbReference type="OrthoDB" id="3687641at2759"/>
<evidence type="ECO:0000256" key="5">
    <source>
        <dbReference type="SAM" id="Phobius"/>
    </source>
</evidence>
<feature type="compositionally biased region" description="Basic and acidic residues" evidence="4">
    <location>
        <begin position="16"/>
        <end position="32"/>
    </location>
</feature>
<dbReference type="PANTHER" id="PTHR33365">
    <property type="entry name" value="YALI0B05434P"/>
    <property type="match status" value="1"/>
</dbReference>